<dbReference type="RefSeq" id="WP_165240570.1">
    <property type="nucleotide sequence ID" value="NZ_JAAKZV010000133.1"/>
</dbReference>
<dbReference type="AlphaFoldDB" id="A0A6G4U5A6"/>
<dbReference type="EMBL" id="JAAKZV010000133">
    <property type="protein sequence ID" value="NGN67273.1"/>
    <property type="molecule type" value="Genomic_DNA"/>
</dbReference>
<accession>A0A6G4U5A6</accession>
<dbReference type="Proteomes" id="UP000481583">
    <property type="component" value="Unassembled WGS sequence"/>
</dbReference>
<proteinExistence type="predicted"/>
<feature type="signal peptide" evidence="1">
    <location>
        <begin position="1"/>
        <end position="28"/>
    </location>
</feature>
<reference evidence="2 3" key="1">
    <citation type="submission" date="2020-02" db="EMBL/GenBank/DDBJ databases">
        <title>Whole-genome analyses of novel actinobacteria.</title>
        <authorList>
            <person name="Sahin N."/>
        </authorList>
    </citation>
    <scope>NUCLEOTIDE SEQUENCE [LARGE SCALE GENOMIC DNA]</scope>
    <source>
        <strain evidence="2 3">A7024</strain>
    </source>
</reference>
<comment type="caution">
    <text evidence="2">The sequence shown here is derived from an EMBL/GenBank/DDBJ whole genome shotgun (WGS) entry which is preliminary data.</text>
</comment>
<evidence type="ECO:0000256" key="1">
    <source>
        <dbReference type="SAM" id="SignalP"/>
    </source>
</evidence>
<gene>
    <name evidence="2" type="ORF">G5C51_25620</name>
</gene>
<sequence length="154" mass="16669">MNRKRILGALIATASAVPLVLVPSSVSAKEAGALGSCIWDNVVTWDAGSGDNGTSNRIPGGDDPGYADTTRTWYITTSRCADINIALKSRPQPAQTIGVRACYSSGYCDSWKYWGSGYSGWLELNDQQPSIPDGRWFYVEMYGVDPYTTGWIAA</sequence>
<keyword evidence="3" id="KW-1185">Reference proteome</keyword>
<feature type="chain" id="PRO_5026334089" description="Secreted protein" evidence="1">
    <location>
        <begin position="29"/>
        <end position="154"/>
    </location>
</feature>
<organism evidence="2 3">
    <name type="scientific">Streptomyces coryli</name>
    <dbReference type="NCBI Taxonomy" id="1128680"/>
    <lineage>
        <taxon>Bacteria</taxon>
        <taxon>Bacillati</taxon>
        <taxon>Actinomycetota</taxon>
        <taxon>Actinomycetes</taxon>
        <taxon>Kitasatosporales</taxon>
        <taxon>Streptomycetaceae</taxon>
        <taxon>Streptomyces</taxon>
    </lineage>
</organism>
<evidence type="ECO:0000313" key="2">
    <source>
        <dbReference type="EMBL" id="NGN67273.1"/>
    </source>
</evidence>
<name>A0A6G4U5A6_9ACTN</name>
<protein>
    <recommendedName>
        <fullName evidence="4">Secreted protein</fullName>
    </recommendedName>
</protein>
<evidence type="ECO:0000313" key="3">
    <source>
        <dbReference type="Proteomes" id="UP000481583"/>
    </source>
</evidence>
<keyword evidence="1" id="KW-0732">Signal</keyword>
<evidence type="ECO:0008006" key="4">
    <source>
        <dbReference type="Google" id="ProtNLM"/>
    </source>
</evidence>